<dbReference type="CDD" id="cd16895">
    <property type="entry name" value="TraH-like"/>
    <property type="match status" value="1"/>
</dbReference>
<protein>
    <submittedName>
        <fullName evidence="2">Conjugal transfer protein TraH</fullName>
    </submittedName>
</protein>
<feature type="compositionally biased region" description="Polar residues" evidence="1">
    <location>
        <begin position="155"/>
        <end position="164"/>
    </location>
</feature>
<evidence type="ECO:0000313" key="3">
    <source>
        <dbReference type="Proteomes" id="UP000011971"/>
    </source>
</evidence>
<proteinExistence type="predicted"/>
<dbReference type="PATRIC" id="fig|1234597.4.peg.37"/>
<comment type="caution">
    <text evidence="2">The sequence shown here is derived from an EMBL/GenBank/DDBJ whole genome shotgun (WGS) entry which is preliminary data.</text>
</comment>
<name>M5JSW4_9HYPH</name>
<sequence length="211" mass="22708">MIDPELIQICADPRLNVEIVQQFVAEMNAADHLTVQVAQGDRTILIPKPETVEQAIATTQEWVGKATVRVGLTQYPAGLGITDPTAIGYELFDNCENLRMGTELFGKVLRVVTKWYGGPAEPAFDDAIHAYRTGWFEGERIFYAEDPGDVEVATPNASATQTGASTGGDADATPDTVPSEPPSSEQDPNSASMRIDLSGVSAHNREETSAK</sequence>
<dbReference type="AlphaFoldDB" id="M5JSW4"/>
<organism evidence="2 3">
    <name type="scientific">Brucella intermedia M86</name>
    <dbReference type="NCBI Taxonomy" id="1234597"/>
    <lineage>
        <taxon>Bacteria</taxon>
        <taxon>Pseudomonadati</taxon>
        <taxon>Pseudomonadota</taxon>
        <taxon>Alphaproteobacteria</taxon>
        <taxon>Hyphomicrobiales</taxon>
        <taxon>Brucellaceae</taxon>
        <taxon>Brucella/Ochrobactrum group</taxon>
        <taxon>Brucella</taxon>
    </lineage>
</organism>
<gene>
    <name evidence="2" type="ORF">D584_00175</name>
</gene>
<dbReference type="InterPro" id="IPR010680">
    <property type="entry name" value="TraH_2"/>
</dbReference>
<dbReference type="EMBL" id="AOGE01000001">
    <property type="protein sequence ID" value="ELT51218.1"/>
    <property type="molecule type" value="Genomic_DNA"/>
</dbReference>
<accession>M5JSW4</accession>
<evidence type="ECO:0000256" key="1">
    <source>
        <dbReference type="SAM" id="MobiDB-lite"/>
    </source>
</evidence>
<feature type="region of interest" description="Disordered" evidence="1">
    <location>
        <begin position="152"/>
        <end position="211"/>
    </location>
</feature>
<dbReference type="RefSeq" id="WP_006470244.1">
    <property type="nucleotide sequence ID" value="NZ_AOGE01000001.1"/>
</dbReference>
<evidence type="ECO:0000313" key="2">
    <source>
        <dbReference type="EMBL" id="ELT51218.1"/>
    </source>
</evidence>
<dbReference type="Proteomes" id="UP000011971">
    <property type="component" value="Unassembled WGS sequence"/>
</dbReference>
<feature type="compositionally biased region" description="Polar residues" evidence="1">
    <location>
        <begin position="182"/>
        <end position="192"/>
    </location>
</feature>
<dbReference type="Pfam" id="PF06871">
    <property type="entry name" value="TraH_2"/>
    <property type="match status" value="1"/>
</dbReference>
<reference evidence="2 3" key="1">
    <citation type="journal article" date="2013" name="Gut Pathog.">
        <title>Draft genome of Ochrobactrum intermedium strain M86 isolated from non-ulcer dyspeptic individual from India.</title>
        <authorList>
            <person name="Kulkarni G."/>
            <person name="Dhotre D."/>
            <person name="Dharne M."/>
            <person name="Shetty S."/>
            <person name="Chowdhury S."/>
            <person name="Misra V."/>
            <person name="Misra S."/>
            <person name="Patole M."/>
            <person name="Shouche Y."/>
        </authorList>
    </citation>
    <scope>NUCLEOTIDE SEQUENCE [LARGE SCALE GENOMIC DNA]</scope>
    <source>
        <strain evidence="2 3">M86</strain>
    </source>
</reference>
<dbReference type="OrthoDB" id="8251053at2"/>